<evidence type="ECO:0000313" key="3">
    <source>
        <dbReference type="EMBL" id="KRT78686.1"/>
    </source>
</evidence>
<dbReference type="AlphaFoldDB" id="A0A0T6AV54"/>
<dbReference type="Proteomes" id="UP000051574">
    <property type="component" value="Unassembled WGS sequence"/>
</dbReference>
<evidence type="ECO:0000256" key="2">
    <source>
        <dbReference type="SAM" id="MobiDB-lite"/>
    </source>
</evidence>
<accession>A0A0T6AV54</accession>
<keyword evidence="4" id="KW-1185">Reference proteome</keyword>
<feature type="region of interest" description="Disordered" evidence="2">
    <location>
        <begin position="423"/>
        <end position="456"/>
    </location>
</feature>
<evidence type="ECO:0000256" key="1">
    <source>
        <dbReference type="SAM" id="Coils"/>
    </source>
</evidence>
<name>A0A0T6AV54_9SCAR</name>
<dbReference type="OrthoDB" id="5955164at2759"/>
<organism evidence="3 4">
    <name type="scientific">Oryctes borbonicus</name>
    <dbReference type="NCBI Taxonomy" id="1629725"/>
    <lineage>
        <taxon>Eukaryota</taxon>
        <taxon>Metazoa</taxon>
        <taxon>Ecdysozoa</taxon>
        <taxon>Arthropoda</taxon>
        <taxon>Hexapoda</taxon>
        <taxon>Insecta</taxon>
        <taxon>Pterygota</taxon>
        <taxon>Neoptera</taxon>
        <taxon>Endopterygota</taxon>
        <taxon>Coleoptera</taxon>
        <taxon>Polyphaga</taxon>
        <taxon>Scarabaeiformia</taxon>
        <taxon>Scarabaeidae</taxon>
        <taxon>Dynastinae</taxon>
        <taxon>Oryctes</taxon>
    </lineage>
</organism>
<dbReference type="EMBL" id="LJIG01022794">
    <property type="protein sequence ID" value="KRT78686.1"/>
    <property type="molecule type" value="Genomic_DNA"/>
</dbReference>
<feature type="coiled-coil region" evidence="1">
    <location>
        <begin position="264"/>
        <end position="298"/>
    </location>
</feature>
<proteinExistence type="predicted"/>
<sequence>MDLAETMKNVLAKGMQQTVNELPTSTNLNFPSQSYVTEKLYMLLQLYLQNKGWNPSVELLQCFSELKESSMLPSAAYLQMMGTRVTLDSQGRLILRENGKIILPFEHFANAVMLKHMNGPHGLHLGIEATVRAVMDSYTIGRENFGMEKEFIIEVVQNCPNPACRYYKNQMELTQKTLQHLATPSYLTESQSNNSDMRNSNFNSEFPMPIPPPNISSHLGLAPVDLTGQNNLEAKANPQLLERPKSVAPNQQQIAAALMQQQSRVIAQQNIDKINANLEKQRQQQLQMQQQMEIKSQQQKHFDLPIMDHKLSDFLRANLDNLEGLSSANKDLLALHNGAWASGNLSSTPEDKRNSEGGQEKIVRAFAEVMKNMQRMKTYVRPAMCKPYGKQSEALQKTLMDTIQLIQSLRSFLPPPHIQGISQLLSHPKRKKPTRLKSDDLDLDSPTSDVWFPAED</sequence>
<protein>
    <submittedName>
        <fullName evidence="3">Uncharacterized protein</fullName>
    </submittedName>
</protein>
<comment type="caution">
    <text evidence="3">The sequence shown here is derived from an EMBL/GenBank/DDBJ whole genome shotgun (WGS) entry which is preliminary data.</text>
</comment>
<gene>
    <name evidence="3" type="ORF">AMK59_7157</name>
</gene>
<reference evidence="3 4" key="1">
    <citation type="submission" date="2015-09" db="EMBL/GenBank/DDBJ databases">
        <title>Draft genome of the scarab beetle Oryctes borbonicus.</title>
        <authorList>
            <person name="Meyer J.M."/>
            <person name="Markov G.V."/>
            <person name="Baskaran P."/>
            <person name="Herrmann M."/>
            <person name="Sommer R.J."/>
            <person name="Roedelsperger C."/>
        </authorList>
    </citation>
    <scope>NUCLEOTIDE SEQUENCE [LARGE SCALE GENOMIC DNA]</scope>
    <source>
        <strain evidence="3">OB123</strain>
        <tissue evidence="3">Whole animal</tissue>
    </source>
</reference>
<evidence type="ECO:0000313" key="4">
    <source>
        <dbReference type="Proteomes" id="UP000051574"/>
    </source>
</evidence>
<keyword evidence="1" id="KW-0175">Coiled coil</keyword>